<dbReference type="RefSeq" id="WP_078925604.1">
    <property type="nucleotide sequence ID" value="NZ_FUXB01000005.1"/>
</dbReference>
<dbReference type="NCBIfam" id="NF006476">
    <property type="entry name" value="PRK08878.1"/>
    <property type="match status" value="1"/>
</dbReference>
<protein>
    <submittedName>
        <fullName evidence="10">Adenosylcobinamide-phosphate synthase</fullName>
    </submittedName>
</protein>
<comment type="pathway">
    <text evidence="2">Cofactor biosynthesis; adenosylcobalamin biosynthesis.</text>
</comment>
<dbReference type="GO" id="GO:0048472">
    <property type="term" value="F:threonine-phosphate decarboxylase activity"/>
    <property type="evidence" value="ECO:0007669"/>
    <property type="project" value="InterPro"/>
</dbReference>
<dbReference type="STRING" id="1123491.SAMN02745782_01192"/>
<organism evidence="10 11">
    <name type="scientific">Vibrio cincinnatiensis DSM 19608</name>
    <dbReference type="NCBI Taxonomy" id="1123491"/>
    <lineage>
        <taxon>Bacteria</taxon>
        <taxon>Pseudomonadati</taxon>
        <taxon>Pseudomonadota</taxon>
        <taxon>Gammaproteobacteria</taxon>
        <taxon>Vibrionales</taxon>
        <taxon>Vibrionaceae</taxon>
        <taxon>Vibrio</taxon>
    </lineage>
</organism>
<feature type="transmembrane region" description="Helical" evidence="9">
    <location>
        <begin position="65"/>
        <end position="85"/>
    </location>
</feature>
<keyword evidence="5" id="KW-0169">Cobalamin biosynthesis</keyword>
<dbReference type="GO" id="GO:0005886">
    <property type="term" value="C:plasma membrane"/>
    <property type="evidence" value="ECO:0007669"/>
    <property type="project" value="UniProtKB-SubCell"/>
</dbReference>
<evidence type="ECO:0000256" key="4">
    <source>
        <dbReference type="ARBA" id="ARBA00022475"/>
    </source>
</evidence>
<accession>A0A1T4N3Y1</accession>
<dbReference type="GO" id="GO:0009236">
    <property type="term" value="P:cobalamin biosynthetic process"/>
    <property type="evidence" value="ECO:0007669"/>
    <property type="project" value="UniProtKB-UniPathway"/>
</dbReference>
<dbReference type="InterPro" id="IPR004485">
    <property type="entry name" value="Cobalamin_biosynth_CobD/CbiB"/>
</dbReference>
<feature type="transmembrane region" description="Helical" evidence="9">
    <location>
        <begin position="160"/>
        <end position="182"/>
    </location>
</feature>
<evidence type="ECO:0000256" key="6">
    <source>
        <dbReference type="ARBA" id="ARBA00022692"/>
    </source>
</evidence>
<keyword evidence="6 9" id="KW-0812">Transmembrane</keyword>
<comment type="similarity">
    <text evidence="3">Belongs to the CobD/CbiB family.</text>
</comment>
<dbReference type="PANTHER" id="PTHR34308:SF1">
    <property type="entry name" value="COBALAMIN BIOSYNTHESIS PROTEIN CBIB"/>
    <property type="match status" value="1"/>
</dbReference>
<evidence type="ECO:0000256" key="7">
    <source>
        <dbReference type="ARBA" id="ARBA00022989"/>
    </source>
</evidence>
<dbReference type="Proteomes" id="UP000190834">
    <property type="component" value="Unassembled WGS sequence"/>
</dbReference>
<proteinExistence type="inferred from homology"/>
<sequence length="317" mass="35370">MDELSSLFYANSALLVMWGALLFHWVLPIPHSAHPVTLWHKFAELLAQKVNTPNSYQQSLISGTLAWLLMIIPTVAVCIALKALVWQPQLFELALLLLALDWRSSEKLTKCMSQALEKEDKKLARRLLVPFVNRETDTLSPLGLGKAGVETLTMGLGRNLIGVLFWYAILGGIGAFLYRLMVELARCWSPSRALFHPFGLPIIRMVAILDFIPLRGFALLIILGSNVRQMLSLTIEQSRSWPLPGPGWLLCAVGNKLQLSLGGPAIYGQQKAIRSKIGGRIAPASLHLQQAYRLLTRRAWIWIGLQSLLLFIIHQGL</sequence>
<gene>
    <name evidence="10" type="ORF">SAMN02745782_01192</name>
</gene>
<evidence type="ECO:0000256" key="1">
    <source>
        <dbReference type="ARBA" id="ARBA00004651"/>
    </source>
</evidence>
<evidence type="ECO:0000256" key="8">
    <source>
        <dbReference type="ARBA" id="ARBA00023136"/>
    </source>
</evidence>
<reference evidence="11" key="1">
    <citation type="submission" date="2017-02" db="EMBL/GenBank/DDBJ databases">
        <authorList>
            <person name="Varghese N."/>
            <person name="Submissions S."/>
        </authorList>
    </citation>
    <scope>NUCLEOTIDE SEQUENCE [LARGE SCALE GENOMIC DNA]</scope>
    <source>
        <strain evidence="11">DSM 19608</strain>
    </source>
</reference>
<dbReference type="GeneID" id="70584329"/>
<dbReference type="UniPathway" id="UPA00148"/>
<dbReference type="OrthoDB" id="5586491at2"/>
<keyword evidence="8 9" id="KW-0472">Membrane</keyword>
<dbReference type="Pfam" id="PF03186">
    <property type="entry name" value="CobD_Cbib"/>
    <property type="match status" value="1"/>
</dbReference>
<evidence type="ECO:0000256" key="3">
    <source>
        <dbReference type="ARBA" id="ARBA00006263"/>
    </source>
</evidence>
<feature type="transmembrane region" description="Helical" evidence="9">
    <location>
        <begin position="299"/>
        <end position="316"/>
    </location>
</feature>
<evidence type="ECO:0000313" key="11">
    <source>
        <dbReference type="Proteomes" id="UP000190834"/>
    </source>
</evidence>
<keyword evidence="4" id="KW-1003">Cell membrane</keyword>
<keyword evidence="7 9" id="KW-1133">Transmembrane helix</keyword>
<feature type="transmembrane region" description="Helical" evidence="9">
    <location>
        <begin position="202"/>
        <end position="223"/>
    </location>
</feature>
<evidence type="ECO:0000256" key="2">
    <source>
        <dbReference type="ARBA" id="ARBA00004953"/>
    </source>
</evidence>
<evidence type="ECO:0000256" key="5">
    <source>
        <dbReference type="ARBA" id="ARBA00022573"/>
    </source>
</evidence>
<feature type="transmembrane region" description="Helical" evidence="9">
    <location>
        <begin position="7"/>
        <end position="27"/>
    </location>
</feature>
<dbReference type="AlphaFoldDB" id="A0A1T4N3Y1"/>
<keyword evidence="11" id="KW-1185">Reference proteome</keyword>
<dbReference type="EMBL" id="FUXB01000005">
    <property type="protein sequence ID" value="SJZ73558.1"/>
    <property type="molecule type" value="Genomic_DNA"/>
</dbReference>
<evidence type="ECO:0000313" key="10">
    <source>
        <dbReference type="EMBL" id="SJZ73558.1"/>
    </source>
</evidence>
<name>A0A1T4N3Y1_VIBCI</name>
<evidence type="ECO:0000256" key="9">
    <source>
        <dbReference type="SAM" id="Phobius"/>
    </source>
</evidence>
<comment type="subcellular location">
    <subcellularLocation>
        <location evidence="1">Cell membrane</location>
        <topology evidence="1">Multi-pass membrane protein</topology>
    </subcellularLocation>
</comment>
<dbReference type="PANTHER" id="PTHR34308">
    <property type="entry name" value="COBALAMIN BIOSYNTHESIS PROTEIN CBIB"/>
    <property type="match status" value="1"/>
</dbReference>